<dbReference type="EMBL" id="JAAAJB010000441">
    <property type="protein sequence ID" value="KAG0255794.1"/>
    <property type="molecule type" value="Genomic_DNA"/>
</dbReference>
<organism evidence="3 4">
    <name type="scientific">Actinomortierella ambigua</name>
    <dbReference type="NCBI Taxonomy" id="1343610"/>
    <lineage>
        <taxon>Eukaryota</taxon>
        <taxon>Fungi</taxon>
        <taxon>Fungi incertae sedis</taxon>
        <taxon>Mucoromycota</taxon>
        <taxon>Mortierellomycotina</taxon>
        <taxon>Mortierellomycetes</taxon>
        <taxon>Mortierellales</taxon>
        <taxon>Mortierellaceae</taxon>
        <taxon>Actinomortierella</taxon>
    </lineage>
</organism>
<dbReference type="GO" id="GO:0000182">
    <property type="term" value="F:rDNA binding"/>
    <property type="evidence" value="ECO:0007669"/>
    <property type="project" value="TreeGrafter"/>
</dbReference>
<evidence type="ECO:0000256" key="1">
    <source>
        <dbReference type="SAM" id="Coils"/>
    </source>
</evidence>
<evidence type="ECO:0000313" key="3">
    <source>
        <dbReference type="EMBL" id="KAG0255794.1"/>
    </source>
</evidence>
<feature type="region of interest" description="Disordered" evidence="2">
    <location>
        <begin position="69"/>
        <end position="116"/>
    </location>
</feature>
<dbReference type="GO" id="GO:0006361">
    <property type="term" value="P:transcription initiation at RNA polymerase I promoter"/>
    <property type="evidence" value="ECO:0007669"/>
    <property type="project" value="TreeGrafter"/>
</dbReference>
<protein>
    <recommendedName>
        <fullName evidence="5">Myb-like domain-containing protein</fullName>
    </recommendedName>
</protein>
<feature type="compositionally biased region" description="Basic and acidic residues" evidence="2">
    <location>
        <begin position="1048"/>
        <end position="1063"/>
    </location>
</feature>
<dbReference type="GO" id="GO:0000500">
    <property type="term" value="C:RNA polymerase I upstream activating factor complex"/>
    <property type="evidence" value="ECO:0007669"/>
    <property type="project" value="InterPro"/>
</dbReference>
<feature type="region of interest" description="Disordered" evidence="2">
    <location>
        <begin position="775"/>
        <end position="794"/>
    </location>
</feature>
<feature type="region of interest" description="Disordered" evidence="2">
    <location>
        <begin position="994"/>
        <end position="1104"/>
    </location>
</feature>
<evidence type="ECO:0000313" key="4">
    <source>
        <dbReference type="Proteomes" id="UP000807716"/>
    </source>
</evidence>
<name>A0A9P6PX01_9FUNG</name>
<reference evidence="3" key="1">
    <citation type="journal article" date="2020" name="Fungal Divers.">
        <title>Resolving the Mortierellaceae phylogeny through synthesis of multi-gene phylogenetics and phylogenomics.</title>
        <authorList>
            <person name="Vandepol N."/>
            <person name="Liber J."/>
            <person name="Desiro A."/>
            <person name="Na H."/>
            <person name="Kennedy M."/>
            <person name="Barry K."/>
            <person name="Grigoriev I.V."/>
            <person name="Miller A.N."/>
            <person name="O'Donnell K."/>
            <person name="Stajich J.E."/>
            <person name="Bonito G."/>
        </authorList>
    </citation>
    <scope>NUCLEOTIDE SEQUENCE</scope>
    <source>
        <strain evidence="3">BC1065</strain>
    </source>
</reference>
<keyword evidence="4" id="KW-1185">Reference proteome</keyword>
<feature type="compositionally biased region" description="Polar residues" evidence="2">
    <location>
        <begin position="87"/>
        <end position="99"/>
    </location>
</feature>
<evidence type="ECO:0000256" key="2">
    <source>
        <dbReference type="SAM" id="MobiDB-lite"/>
    </source>
</evidence>
<dbReference type="Proteomes" id="UP000807716">
    <property type="component" value="Unassembled WGS sequence"/>
</dbReference>
<sequence>MRIKNKDSTRSTQRRRVKEWVKQYAYSYGAIRYKVAQANIPDPGLHLWPTGSFVPAKYTQLLKDAEQRTAALAEDEGRSNGDMEESTAGNLTTSQSTDHVSAKESAGEAATSSSQQTIVATTGEGGGEVQVVGGDETSKMVVARAEAQNFSPASHQTQYFTGLLRRHSKRRLGATIAKETLGVYAPLESINPFCHYLPFKVFVKNVFGLRNFWWKRRIKLVKKRNANLRAQRPERQVTAAAEGEEADVAIDYDDKTDEDLEKDEEEWDLEMREEQREQRGMKPSELLVPVDGDICVYCGGTIPYERRDSAPYPFLNQCKDCVTAAIPEKRPLTAEFYEQHLERLAEARGHIHLNNNGWFPPLPNMDDDEEGDAHRVAVDDMPSEETYQRLASKVQQFTPSEERLWKAIVDSQPFDAKQWQATFFPQRTVEAIQAKYWSRGRTLVAGGMCWSVEESNLFFQGLRRFGKHNVWAIQEHIKTRSLAEVVAMIEAMEAEVALLEKVGKGRLRTSEMPMADEVEDDDIRLEERCAEILEEKELKARWEKMDPKHDVSPDKTSKGDGPGPYELKSADMVAKTQLFNMKTLADLTSRVYVQNERACIERDVVLVMYDALKEFLTPLVKELAALSHERQRTAALRAPSRAQRVRREITRPEITENDVFRLVLSHQLPMGTHKFFDDLPKRLNYYVYPEQVHDPVLTRHGRARVYDLNRDVDMARGKAPDSDNDYDSDEEGTEAANKEWSKRLVSLPPVTPQNLYGGANGDNSLEKTIGVIDGMERTPSGNITRKTKPGAPVYSENATANQRYRQHFGMKRKTDDAWRQTEFAQDVMDQSSRSWQALEDEAEAEGDAWRKRQKWDEGVLHPRLRPYVPFRTSGYSTVHPASVDFSQWRDRVDRMVANAEAVPWYSTTTEDFVDKNENVYSRVLSVNKEFRSHAQVIDSRETRVYTYRPKHHREFRLLRYADHMEKVARVGHRDLNRLYRAGYGLLPESASYLTDSTRSAVPSSTTPVRPGASFGMGFQEPTGLWMRPTTDLPSEDEDTADEEEKEEEGGLIHRKWDDGERVSRGSSPELSAPLENRSGLGTEDSSDSGAESEATSVDGDEEDMAAVEGYGDGDEREAGVLEMLRDDQGYFEVENSEDEDLEERLCEKQILADNLLLVREAVGQRRRELEAEATRQYLHKRFQYFRMLRKATEWNRQYVARRDAWIRKYWDKSDKYVRRMEGVLERARLRRLKRERLAEIRRRDYELRRRATSKFVKKSFLWKLWSRRHREPPEPELDPRFYLRYETMTDAVDFALNRITKTPGRKFWYRYNPLKIQPGQSEELKQKIIERRKRFFVKSTRPERRLAQQKEIEQRIQNRNNNASSDSDEFDAALLRPILQDNVLTLGQGNRRI</sequence>
<feature type="coiled-coil region" evidence="1">
    <location>
        <begin position="482"/>
        <end position="535"/>
    </location>
</feature>
<dbReference type="GO" id="GO:0001181">
    <property type="term" value="F:RNA polymerase I general transcription initiation factor activity"/>
    <property type="evidence" value="ECO:0007669"/>
    <property type="project" value="TreeGrafter"/>
</dbReference>
<gene>
    <name evidence="3" type="ORF">DFQ27_006066</name>
</gene>
<accession>A0A9P6PX01</accession>
<feature type="compositionally biased region" description="Low complexity" evidence="2">
    <location>
        <begin position="1081"/>
        <end position="1096"/>
    </location>
</feature>
<feature type="compositionally biased region" description="Acidic residues" evidence="2">
    <location>
        <begin position="722"/>
        <end position="733"/>
    </location>
</feature>
<feature type="region of interest" description="Disordered" evidence="2">
    <location>
        <begin position="714"/>
        <end position="738"/>
    </location>
</feature>
<dbReference type="GO" id="GO:0042790">
    <property type="term" value="P:nucleolar large rRNA transcription by RNA polymerase I"/>
    <property type="evidence" value="ECO:0007669"/>
    <property type="project" value="InterPro"/>
</dbReference>
<dbReference type="InterPro" id="IPR039601">
    <property type="entry name" value="Rrn5"/>
</dbReference>
<evidence type="ECO:0008006" key="5">
    <source>
        <dbReference type="Google" id="ProtNLM"/>
    </source>
</evidence>
<keyword evidence="1" id="KW-0175">Coiled coil</keyword>
<dbReference type="OrthoDB" id="2240312at2759"/>
<feature type="compositionally biased region" description="Acidic residues" evidence="2">
    <location>
        <begin position="1033"/>
        <end position="1047"/>
    </location>
</feature>
<feature type="compositionally biased region" description="Polar residues" evidence="2">
    <location>
        <begin position="994"/>
        <end position="1007"/>
    </location>
</feature>
<dbReference type="PANTHER" id="PTHR28079:SF1">
    <property type="entry name" value="RNA POLYMERASE I-SPECIFIC TRANSCRIPTION INITIATION FACTOR RRN5"/>
    <property type="match status" value="1"/>
</dbReference>
<dbReference type="PANTHER" id="PTHR28079">
    <property type="entry name" value="RNA POLYMERASE I-SPECIFIC TRANSCRIPTION INITIATION FACTOR RRN5"/>
    <property type="match status" value="1"/>
</dbReference>
<comment type="caution">
    <text evidence="3">The sequence shown here is derived from an EMBL/GenBank/DDBJ whole genome shotgun (WGS) entry which is preliminary data.</text>
</comment>
<feature type="compositionally biased region" description="Basic and acidic residues" evidence="2">
    <location>
        <begin position="543"/>
        <end position="558"/>
    </location>
</feature>
<proteinExistence type="predicted"/>
<feature type="region of interest" description="Disordered" evidence="2">
    <location>
        <begin position="543"/>
        <end position="564"/>
    </location>
</feature>